<dbReference type="Gene3D" id="3.90.1720.60">
    <property type="match status" value="1"/>
</dbReference>
<reference evidence="3 4" key="1">
    <citation type="journal article" date="2015" name="Genome Announc.">
        <title>Expanding the biotechnology potential of lactobacilli through comparative genomics of 213 strains and associated genera.</title>
        <authorList>
            <person name="Sun Z."/>
            <person name="Harris H.M."/>
            <person name="McCann A."/>
            <person name="Guo C."/>
            <person name="Argimon S."/>
            <person name="Zhang W."/>
            <person name="Yang X."/>
            <person name="Jeffery I.B."/>
            <person name="Cooney J.C."/>
            <person name="Kagawa T.F."/>
            <person name="Liu W."/>
            <person name="Song Y."/>
            <person name="Salvetti E."/>
            <person name="Wrobel A."/>
            <person name="Rasinkangas P."/>
            <person name="Parkhill J."/>
            <person name="Rea M.C."/>
            <person name="O'Sullivan O."/>
            <person name="Ritari J."/>
            <person name="Douillard F.P."/>
            <person name="Paul Ross R."/>
            <person name="Yang R."/>
            <person name="Briner A.E."/>
            <person name="Felis G.E."/>
            <person name="de Vos W.M."/>
            <person name="Barrangou R."/>
            <person name="Klaenhammer T.R."/>
            <person name="Caufield P.W."/>
            <person name="Cui Y."/>
            <person name="Zhang H."/>
            <person name="O'Toole P.W."/>
        </authorList>
    </citation>
    <scope>NUCLEOTIDE SEQUENCE [LARGE SCALE GENOMIC DNA]</scope>
    <source>
        <strain evidence="3 4">DSM 15833</strain>
    </source>
</reference>
<dbReference type="STRING" id="1423740.FC36_GL001931"/>
<dbReference type="OrthoDB" id="2328223at2"/>
<sequence length="213" mass="23243">MKKSLHILTSLSLAGLIVGTGLQTASAATTNNTTLEASASEAITNLNTQLNQQLPDQKQLNQSVDQEIQNQVQRDKDVAAALKALEDNKEQSVYNGECYGMTAWYVDHLKGPTLMGSGHEFAQDIGQDYDWAAAGWTVTEYPNISDIKPGDVICWQAGGKLSPGIYGHTGVVKSIDAQGNMVTYEQNSEAGRIIHEYNRTFNDTKIKSVIHKN</sequence>
<dbReference type="PATRIC" id="fig|1423740.3.peg.2097"/>
<evidence type="ECO:0000256" key="1">
    <source>
        <dbReference type="SAM" id="SignalP"/>
    </source>
</evidence>
<dbReference type="PROSITE" id="PS50911">
    <property type="entry name" value="CHAP"/>
    <property type="match status" value="1"/>
</dbReference>
<feature type="domain" description="Peptidase C51" evidence="2">
    <location>
        <begin position="73"/>
        <end position="211"/>
    </location>
</feature>
<dbReference type="InterPro" id="IPR007921">
    <property type="entry name" value="CHAP_dom"/>
</dbReference>
<dbReference type="SUPFAM" id="SSF54001">
    <property type="entry name" value="Cysteine proteinases"/>
    <property type="match status" value="1"/>
</dbReference>
<accession>A0A0R1TFV7</accession>
<name>A0A0R1TFV7_9LACO</name>
<dbReference type="Pfam" id="PF05257">
    <property type="entry name" value="CHAP"/>
    <property type="match status" value="1"/>
</dbReference>
<evidence type="ECO:0000313" key="4">
    <source>
        <dbReference type="Proteomes" id="UP000051048"/>
    </source>
</evidence>
<comment type="caution">
    <text evidence="3">The sequence shown here is derived from an EMBL/GenBank/DDBJ whole genome shotgun (WGS) entry which is preliminary data.</text>
</comment>
<proteinExistence type="predicted"/>
<dbReference type="AlphaFoldDB" id="A0A0R1TFV7"/>
<feature type="signal peptide" evidence="1">
    <location>
        <begin position="1"/>
        <end position="27"/>
    </location>
</feature>
<evidence type="ECO:0000259" key="2">
    <source>
        <dbReference type="PROSITE" id="PS50911"/>
    </source>
</evidence>
<organism evidence="3 4">
    <name type="scientific">Ligilactobacillus equi DSM 15833 = JCM 10991</name>
    <dbReference type="NCBI Taxonomy" id="1423740"/>
    <lineage>
        <taxon>Bacteria</taxon>
        <taxon>Bacillati</taxon>
        <taxon>Bacillota</taxon>
        <taxon>Bacilli</taxon>
        <taxon>Lactobacillales</taxon>
        <taxon>Lactobacillaceae</taxon>
        <taxon>Ligilactobacillus</taxon>
    </lineage>
</organism>
<feature type="chain" id="PRO_5006411208" description="Peptidase C51 domain-containing protein" evidence="1">
    <location>
        <begin position="28"/>
        <end position="213"/>
    </location>
</feature>
<protein>
    <recommendedName>
        <fullName evidence="2">Peptidase C51 domain-containing protein</fullName>
    </recommendedName>
</protein>
<evidence type="ECO:0000313" key="3">
    <source>
        <dbReference type="EMBL" id="KRL76219.1"/>
    </source>
</evidence>
<dbReference type="Proteomes" id="UP000051048">
    <property type="component" value="Unassembled WGS sequence"/>
</dbReference>
<dbReference type="EMBL" id="AZFH01000202">
    <property type="protein sequence ID" value="KRL76219.1"/>
    <property type="molecule type" value="Genomic_DNA"/>
</dbReference>
<keyword evidence="1" id="KW-0732">Signal</keyword>
<dbReference type="InterPro" id="IPR038765">
    <property type="entry name" value="Papain-like_cys_pep_sf"/>
</dbReference>
<dbReference type="RefSeq" id="WP_023860533.1">
    <property type="nucleotide sequence ID" value="NZ_AZFH01000202.1"/>
</dbReference>
<gene>
    <name evidence="3" type="ORF">FC36_GL001931</name>
</gene>